<feature type="non-terminal residue" evidence="3">
    <location>
        <position position="135"/>
    </location>
</feature>
<dbReference type="AlphaFoldDB" id="A0A392NB65"/>
<gene>
    <name evidence="3" type="ORF">A2U01_0017823</name>
</gene>
<comment type="caution">
    <text evidence="3">The sequence shown here is derived from an EMBL/GenBank/DDBJ whole genome shotgun (WGS) entry which is preliminary data.</text>
</comment>
<protein>
    <submittedName>
        <fullName evidence="3">Galacturonosyltransferase 3-like</fullName>
    </submittedName>
</protein>
<keyword evidence="3" id="KW-0808">Transferase</keyword>
<evidence type="ECO:0000313" key="3">
    <source>
        <dbReference type="EMBL" id="MCH96833.1"/>
    </source>
</evidence>
<dbReference type="Proteomes" id="UP000265520">
    <property type="component" value="Unassembled WGS sequence"/>
</dbReference>
<keyword evidence="2" id="KW-0732">Signal</keyword>
<reference evidence="3 4" key="1">
    <citation type="journal article" date="2018" name="Front. Plant Sci.">
        <title>Red Clover (Trifolium pratense) and Zigzag Clover (T. medium) - A Picture of Genomic Similarities and Differences.</title>
        <authorList>
            <person name="Dluhosova J."/>
            <person name="Istvanek J."/>
            <person name="Nedelnik J."/>
            <person name="Repkova J."/>
        </authorList>
    </citation>
    <scope>NUCLEOTIDE SEQUENCE [LARGE SCALE GENOMIC DNA]</scope>
    <source>
        <strain evidence="4">cv. 10/8</strain>
        <tissue evidence="3">Leaf</tissue>
    </source>
</reference>
<evidence type="ECO:0000256" key="1">
    <source>
        <dbReference type="SAM" id="MobiDB-lite"/>
    </source>
</evidence>
<accession>A0A392NB65</accession>
<dbReference type="EMBL" id="LXQA010033391">
    <property type="protein sequence ID" value="MCH96833.1"/>
    <property type="molecule type" value="Genomic_DNA"/>
</dbReference>
<feature type="chain" id="PRO_5017354020" evidence="2">
    <location>
        <begin position="26"/>
        <end position="135"/>
    </location>
</feature>
<keyword evidence="4" id="KW-1185">Reference proteome</keyword>
<evidence type="ECO:0000256" key="2">
    <source>
        <dbReference type="SAM" id="SignalP"/>
    </source>
</evidence>
<evidence type="ECO:0000313" key="4">
    <source>
        <dbReference type="Proteomes" id="UP000265520"/>
    </source>
</evidence>
<dbReference type="GO" id="GO:0016740">
    <property type="term" value="F:transferase activity"/>
    <property type="evidence" value="ECO:0007669"/>
    <property type="project" value="UniProtKB-KW"/>
</dbReference>
<name>A0A392NB65_9FABA</name>
<feature type="region of interest" description="Disordered" evidence="1">
    <location>
        <begin position="88"/>
        <end position="109"/>
    </location>
</feature>
<proteinExistence type="predicted"/>
<organism evidence="3 4">
    <name type="scientific">Trifolium medium</name>
    <dbReference type="NCBI Taxonomy" id="97028"/>
    <lineage>
        <taxon>Eukaryota</taxon>
        <taxon>Viridiplantae</taxon>
        <taxon>Streptophyta</taxon>
        <taxon>Embryophyta</taxon>
        <taxon>Tracheophyta</taxon>
        <taxon>Spermatophyta</taxon>
        <taxon>Magnoliopsida</taxon>
        <taxon>eudicotyledons</taxon>
        <taxon>Gunneridae</taxon>
        <taxon>Pentapetalae</taxon>
        <taxon>rosids</taxon>
        <taxon>fabids</taxon>
        <taxon>Fabales</taxon>
        <taxon>Fabaceae</taxon>
        <taxon>Papilionoideae</taxon>
        <taxon>50 kb inversion clade</taxon>
        <taxon>NPAAA clade</taxon>
        <taxon>Hologalegina</taxon>
        <taxon>IRL clade</taxon>
        <taxon>Trifolieae</taxon>
        <taxon>Trifolium</taxon>
    </lineage>
</organism>
<feature type="signal peptide" evidence="2">
    <location>
        <begin position="1"/>
        <end position="25"/>
    </location>
</feature>
<sequence>METHPLLLMFFFIILVLFFHHVADSTAIGSCDQCHRTKERDITKSRICNYPDEKDVDIIATYSDVSGHIRLARLKMRDLSDSWVWESPTNANTEHQNNSQGGMESLQTDSILEDNLKHATDERYPEETLVHTPHS</sequence>